<dbReference type="PANTHER" id="PTHR37316">
    <property type="entry name" value="TEICHOIC ACID GLYCEROL-PHOSPHATE PRIMASE"/>
    <property type="match status" value="1"/>
</dbReference>
<reference evidence="1" key="1">
    <citation type="journal article" date="2020" name="mSystems">
        <title>Genome- and Community-Level Interaction Insights into Carbon Utilization and Element Cycling Functions of Hydrothermarchaeota in Hydrothermal Sediment.</title>
        <authorList>
            <person name="Zhou Z."/>
            <person name="Liu Y."/>
            <person name="Xu W."/>
            <person name="Pan J."/>
            <person name="Luo Z.H."/>
            <person name="Li M."/>
        </authorList>
    </citation>
    <scope>NUCLEOTIDE SEQUENCE [LARGE SCALE GENOMIC DNA]</scope>
    <source>
        <strain evidence="1">HyVt-115</strain>
    </source>
</reference>
<gene>
    <name evidence="1" type="ORF">ENF32_04735</name>
</gene>
<dbReference type="GO" id="GO:0016020">
    <property type="term" value="C:membrane"/>
    <property type="evidence" value="ECO:0007669"/>
    <property type="project" value="InterPro"/>
</dbReference>
<accession>A0A7C0Y6Z2</accession>
<protein>
    <recommendedName>
        <fullName evidence="2">CDP-glycerol glycerophosphotransferase</fullName>
    </recommendedName>
</protein>
<dbReference type="Proteomes" id="UP000885690">
    <property type="component" value="Unassembled WGS sequence"/>
</dbReference>
<dbReference type="InterPro" id="IPR051612">
    <property type="entry name" value="Teichoic_Acid_Biosynth"/>
</dbReference>
<dbReference type="EMBL" id="DQWS01000179">
    <property type="protein sequence ID" value="HDD53354.1"/>
    <property type="molecule type" value="Genomic_DNA"/>
</dbReference>
<dbReference type="InterPro" id="IPR043148">
    <property type="entry name" value="TagF_C"/>
</dbReference>
<proteinExistence type="predicted"/>
<dbReference type="PANTHER" id="PTHR37316:SF3">
    <property type="entry name" value="TEICHOIC ACID GLYCEROL-PHOSPHATE TRANSFERASE"/>
    <property type="match status" value="1"/>
</dbReference>
<dbReference type="Pfam" id="PF04464">
    <property type="entry name" value="Glyphos_transf"/>
    <property type="match status" value="1"/>
</dbReference>
<evidence type="ECO:0000313" key="1">
    <source>
        <dbReference type="EMBL" id="HDD53354.1"/>
    </source>
</evidence>
<evidence type="ECO:0008006" key="2">
    <source>
        <dbReference type="Google" id="ProtNLM"/>
    </source>
</evidence>
<name>A0A7C0Y6Z2_9BACT</name>
<dbReference type="Gene3D" id="3.40.50.12580">
    <property type="match status" value="1"/>
</dbReference>
<dbReference type="AlphaFoldDB" id="A0A7C0Y6Z2"/>
<dbReference type="InterPro" id="IPR007554">
    <property type="entry name" value="Glycerophosphate_synth"/>
</dbReference>
<dbReference type="SUPFAM" id="SSF53756">
    <property type="entry name" value="UDP-Glycosyltransferase/glycogen phosphorylase"/>
    <property type="match status" value="1"/>
</dbReference>
<organism evidence="1">
    <name type="scientific">Thermosulfidibacter takaii</name>
    <dbReference type="NCBI Taxonomy" id="412593"/>
    <lineage>
        <taxon>Bacteria</taxon>
        <taxon>Pseudomonadati</taxon>
        <taxon>Thermosulfidibacterota</taxon>
        <taxon>Thermosulfidibacteria</taxon>
        <taxon>Thermosulfidibacterales</taxon>
        <taxon>Thermosulfidibacteraceae</taxon>
    </lineage>
</organism>
<sequence length="343" mass="38239">MKGILLFARVPMNVVCLKPIYEALKGETPFWGTVKPPKGTKGGNLFAPLGLRVKTVASWLAPWLPLDIYLSPDIMVVGKLCRWKIHTFHGVSFKGRAYGRAYTSKILAYDRLFIIGPYMEERFIEKGILKKGDPRIVRVGMPKLDSLVNGTWPQDKAIEHLGLDRDATVVLYAPTWGAGSSLKALGEAVVKTVLGLGLTLVVKLHDHTSRDPQWKEKVLEWEKAGVVIYRDPDIVPAMAASHLLISDLSSVANEYLLLDRPLVYLAAPGYEKRYGETVDLETWGFAAGPLVEKEDQLKRAVLEALDHPQAYSEVRRKMAAHLFYNPGQATKRAVDVIRELLDG</sequence>
<dbReference type="GO" id="GO:0047355">
    <property type="term" value="F:CDP-glycerol glycerophosphotransferase activity"/>
    <property type="evidence" value="ECO:0007669"/>
    <property type="project" value="InterPro"/>
</dbReference>
<comment type="caution">
    <text evidence="1">The sequence shown here is derived from an EMBL/GenBank/DDBJ whole genome shotgun (WGS) entry which is preliminary data.</text>
</comment>